<protein>
    <submittedName>
        <fullName evidence="2">Uncharacterized protein</fullName>
    </submittedName>
</protein>
<evidence type="ECO:0000313" key="3">
    <source>
        <dbReference type="Proteomes" id="UP000886520"/>
    </source>
</evidence>
<feature type="region of interest" description="Disordered" evidence="1">
    <location>
        <begin position="53"/>
        <end position="130"/>
    </location>
</feature>
<evidence type="ECO:0000313" key="2">
    <source>
        <dbReference type="EMBL" id="KAI5074947.1"/>
    </source>
</evidence>
<gene>
    <name evidence="2" type="ORF">GOP47_0010908</name>
</gene>
<proteinExistence type="predicted"/>
<feature type="region of interest" description="Disordered" evidence="1">
    <location>
        <begin position="1"/>
        <end position="25"/>
    </location>
</feature>
<feature type="region of interest" description="Disordered" evidence="1">
    <location>
        <begin position="406"/>
        <end position="463"/>
    </location>
</feature>
<keyword evidence="3" id="KW-1185">Reference proteome</keyword>
<dbReference type="OrthoDB" id="1985517at2759"/>
<organism evidence="2 3">
    <name type="scientific">Adiantum capillus-veneris</name>
    <name type="common">Maidenhair fern</name>
    <dbReference type="NCBI Taxonomy" id="13818"/>
    <lineage>
        <taxon>Eukaryota</taxon>
        <taxon>Viridiplantae</taxon>
        <taxon>Streptophyta</taxon>
        <taxon>Embryophyta</taxon>
        <taxon>Tracheophyta</taxon>
        <taxon>Polypodiopsida</taxon>
        <taxon>Polypodiidae</taxon>
        <taxon>Polypodiales</taxon>
        <taxon>Pteridineae</taxon>
        <taxon>Pteridaceae</taxon>
        <taxon>Vittarioideae</taxon>
        <taxon>Adiantum</taxon>
    </lineage>
</organism>
<dbReference type="EMBL" id="JABFUD020000010">
    <property type="protein sequence ID" value="KAI5074947.1"/>
    <property type="molecule type" value="Genomic_DNA"/>
</dbReference>
<accession>A0A9D4ZI97</accession>
<feature type="compositionally biased region" description="Low complexity" evidence="1">
    <location>
        <begin position="55"/>
        <end position="88"/>
    </location>
</feature>
<sequence>MAEPSDDWPSLAPIRTSCSASSSSIDLSSSFHSIASSGSHHLSLARRSSICTERSFPSPSSSSSSSSHLKSFLSSSSTTTSKGPGLLSKCLPPRPINAGSRPGFPRQSMSGSPAARLPPRPGSGGAFQSFASFPGARGSAHSAAPAAASASALTLHSAPLHGNGTACKGHLINLHAFTMIPAAAVGKKKPLDYISDEPTSPEVTCMGRVRKSKNSTCAWDALNANDSEKLPKKKKKKKTSRQKIEHPNPRDMDLQLAASIPRPLCMDPSNIGAAVPKWRKIISLFKDIRDMHTPHLQIRKFMPEDFMINLDRLRRATQRSRIATALPHNENQIDERETEINAVSREVLNYYVCPSGEGGGVGSASDSVLQEDAVIDDVAMQGMAPPAPAPPPNACLLLIKNKSGGNKVFHDDDDSDNSKNGEDDEERGPRAHPPSHPPALKALSNPSLMPSTSPSASQPIDHKWNKKQLSSLWKSKTFNSSFIKAFVGR</sequence>
<evidence type="ECO:0000256" key="1">
    <source>
        <dbReference type="SAM" id="MobiDB-lite"/>
    </source>
</evidence>
<name>A0A9D4ZI97_ADICA</name>
<feature type="compositionally biased region" description="Low complexity" evidence="1">
    <location>
        <begin position="12"/>
        <end position="25"/>
    </location>
</feature>
<feature type="compositionally biased region" description="Polar residues" evidence="1">
    <location>
        <begin position="444"/>
        <end position="458"/>
    </location>
</feature>
<dbReference type="AlphaFoldDB" id="A0A9D4ZI97"/>
<feature type="compositionally biased region" description="Basic residues" evidence="1">
    <location>
        <begin position="231"/>
        <end position="241"/>
    </location>
</feature>
<comment type="caution">
    <text evidence="2">The sequence shown here is derived from an EMBL/GenBank/DDBJ whole genome shotgun (WGS) entry which is preliminary data.</text>
</comment>
<feature type="region of interest" description="Disordered" evidence="1">
    <location>
        <begin position="224"/>
        <end position="250"/>
    </location>
</feature>
<reference evidence="2" key="1">
    <citation type="submission" date="2021-01" db="EMBL/GenBank/DDBJ databases">
        <title>Adiantum capillus-veneris genome.</title>
        <authorList>
            <person name="Fang Y."/>
            <person name="Liao Q."/>
        </authorList>
    </citation>
    <scope>NUCLEOTIDE SEQUENCE</scope>
    <source>
        <strain evidence="2">H3</strain>
        <tissue evidence="2">Leaf</tissue>
    </source>
</reference>
<dbReference type="Proteomes" id="UP000886520">
    <property type="component" value="Chromosome 10"/>
</dbReference>